<proteinExistence type="predicted"/>
<feature type="compositionally biased region" description="Gly residues" evidence="1">
    <location>
        <begin position="549"/>
        <end position="565"/>
    </location>
</feature>
<reference evidence="4" key="1">
    <citation type="submission" date="2025-08" db="UniProtKB">
        <authorList>
            <consortium name="RefSeq"/>
        </authorList>
    </citation>
    <scope>IDENTIFICATION</scope>
    <source>
        <tissue evidence="4">Whole body</tissue>
    </source>
</reference>
<keyword evidence="3" id="KW-1185">Reference proteome</keyword>
<dbReference type="GeneID" id="112686124"/>
<evidence type="ECO:0000256" key="1">
    <source>
        <dbReference type="SAM" id="MobiDB-lite"/>
    </source>
</evidence>
<protein>
    <submittedName>
        <fullName evidence="4">Alpha-protein kinase 1-like</fullName>
    </submittedName>
</protein>
<feature type="region of interest" description="Disordered" evidence="1">
    <location>
        <begin position="549"/>
        <end position="616"/>
    </location>
</feature>
<evidence type="ECO:0000313" key="4">
    <source>
        <dbReference type="RefSeq" id="XP_025414062.1"/>
    </source>
</evidence>
<feature type="signal peptide" evidence="2">
    <location>
        <begin position="1"/>
        <end position="18"/>
    </location>
</feature>
<feature type="region of interest" description="Disordered" evidence="1">
    <location>
        <begin position="445"/>
        <end position="516"/>
    </location>
</feature>
<feature type="chain" id="PRO_5034769113" evidence="2">
    <location>
        <begin position="19"/>
        <end position="715"/>
    </location>
</feature>
<feature type="compositionally biased region" description="Polar residues" evidence="1">
    <location>
        <begin position="36"/>
        <end position="53"/>
    </location>
</feature>
<evidence type="ECO:0000313" key="3">
    <source>
        <dbReference type="Proteomes" id="UP000694846"/>
    </source>
</evidence>
<accession>A0A8B8FTE5</accession>
<dbReference type="Proteomes" id="UP000694846">
    <property type="component" value="Unplaced"/>
</dbReference>
<evidence type="ECO:0000256" key="2">
    <source>
        <dbReference type="SAM" id="SignalP"/>
    </source>
</evidence>
<feature type="region of interest" description="Disordered" evidence="1">
    <location>
        <begin position="36"/>
        <end position="114"/>
    </location>
</feature>
<feature type="compositionally biased region" description="Low complexity" evidence="1">
    <location>
        <begin position="488"/>
        <end position="501"/>
    </location>
</feature>
<dbReference type="OrthoDB" id="6617144at2759"/>
<gene>
    <name evidence="4" type="primary">LOC112686124</name>
</gene>
<dbReference type="RefSeq" id="XP_025414062.1">
    <property type="nucleotide sequence ID" value="XM_025558277.1"/>
</dbReference>
<feature type="region of interest" description="Disordered" evidence="1">
    <location>
        <begin position="182"/>
        <end position="224"/>
    </location>
</feature>
<name>A0A8B8FTE5_9HEMI</name>
<dbReference type="AlphaFoldDB" id="A0A8B8FTE5"/>
<sequence length="715" mass="79103">MMNLNILVILCFVQFTLSEDRISVDTVGTITATAGYSITDNHSPTASSLTSSIEFPGDHDTSKDSSSSVETYSPGADSRSTQSLGLRNRQARGKPSQWQSSGSVEEKDPGIATFPLTDHHVSEQLYNVKPQTFDIQSSQSTDIKSDESVEKTIAYNKKMQKNDGHDDRPVFTDWSEEIRMKFDNDKPIRSRRKNKNQQDSVQQEKRKQQMKKLTSGNTDKKDGWQELTPNMEMATGIITTVPDHDSSQDTSGSSESFKVSHPGLYHSESMSSMETAEQVEPQNFNHKQVLSKMNHFDFSNAVSQTNKMPQPREKRLNYQVPGGGNLAARYPFSGGGIGGGQPLHGLVPSSPTPAVVKSVKIEQPNYHSIVVPIPISHQMYAAIGGDPSLPVHGHQLASSTVQQAMMSLPVVHNVFFKTDENGGGKTMPAIVIPLKPEYLQHLQQQQYMHMQQQQQSSQDVVAPDSQNAAGHQRPVHQVGSGTKALHYQQQHQQQQQQQQQQPLTPPPYSQKPKSVKVKKPFGLIKDEQHRVVKQPFGLQHQFYNNPFAGGAGGSGGGGGGVGVGIGHQQQHLAHQHHGHHVQQQQQQQHDSADDSRYVQTPAASVPPAGHPYAQPGHSLIVKRPHAYGYAAPVVPTAPKYLQAVNKSPQQLQQPSTEELASVIAQQQLQPYKATTYHPGFAYLNGPDDEYPYRPIYKDMKKRSDLSLPVRDDRRK</sequence>
<organism evidence="3 4">
    <name type="scientific">Sipha flava</name>
    <name type="common">yellow sugarcane aphid</name>
    <dbReference type="NCBI Taxonomy" id="143950"/>
    <lineage>
        <taxon>Eukaryota</taxon>
        <taxon>Metazoa</taxon>
        <taxon>Ecdysozoa</taxon>
        <taxon>Arthropoda</taxon>
        <taxon>Hexapoda</taxon>
        <taxon>Insecta</taxon>
        <taxon>Pterygota</taxon>
        <taxon>Neoptera</taxon>
        <taxon>Paraneoptera</taxon>
        <taxon>Hemiptera</taxon>
        <taxon>Sternorrhyncha</taxon>
        <taxon>Aphidomorpha</taxon>
        <taxon>Aphidoidea</taxon>
        <taxon>Aphididae</taxon>
        <taxon>Sipha</taxon>
    </lineage>
</organism>
<keyword evidence="2" id="KW-0732">Signal</keyword>
<feature type="compositionally biased region" description="Low complexity" evidence="1">
    <location>
        <begin position="445"/>
        <end position="458"/>
    </location>
</feature>